<dbReference type="KEGG" id="dej:AWY79_16385"/>
<evidence type="ECO:0000313" key="3">
    <source>
        <dbReference type="EMBL" id="TDT90877.1"/>
    </source>
</evidence>
<reference evidence="2 4" key="1">
    <citation type="journal article" date="2016" name="Front. Microbiol.">
        <title>Genome Sequence of the Piezophilic, Mesophilic Sulfate-Reducing Bacterium Desulfovibrio indicus J2T.</title>
        <authorList>
            <person name="Cao J."/>
            <person name="Maignien L."/>
            <person name="Shao Z."/>
            <person name="Alain K."/>
            <person name="Jebbar M."/>
        </authorList>
    </citation>
    <scope>NUCLEOTIDE SEQUENCE [LARGE SCALE GENOMIC DNA]</scope>
    <source>
        <strain evidence="2 4">J2</strain>
    </source>
</reference>
<dbReference type="OrthoDB" id="5465264at2"/>
<dbReference type="AlphaFoldDB" id="A0A126QS58"/>
<accession>A0A126QS58</accession>
<dbReference type="EMBL" id="CP014206">
    <property type="protein sequence ID" value="AMK12567.1"/>
    <property type="molecule type" value="Genomic_DNA"/>
</dbReference>
<gene>
    <name evidence="2" type="ORF">AWY79_16385</name>
    <name evidence="3" type="ORF">EDC59_102310</name>
</gene>
<protein>
    <recommendedName>
        <fullName evidence="6">DUF5666 domain-containing protein</fullName>
    </recommendedName>
</protein>
<evidence type="ECO:0000313" key="4">
    <source>
        <dbReference type="Proteomes" id="UP000055611"/>
    </source>
</evidence>
<evidence type="ECO:0000313" key="5">
    <source>
        <dbReference type="Proteomes" id="UP000295506"/>
    </source>
</evidence>
<keyword evidence="1" id="KW-0732">Signal</keyword>
<evidence type="ECO:0000256" key="1">
    <source>
        <dbReference type="SAM" id="SignalP"/>
    </source>
</evidence>
<feature type="chain" id="PRO_5044548256" description="DUF5666 domain-containing protein" evidence="1">
    <location>
        <begin position="21"/>
        <end position="116"/>
    </location>
</feature>
<proteinExistence type="predicted"/>
<organism evidence="3 5">
    <name type="scientific">Pseudodesulfovibrio indicus</name>
    <dbReference type="NCBI Taxonomy" id="1716143"/>
    <lineage>
        <taxon>Bacteria</taxon>
        <taxon>Pseudomonadati</taxon>
        <taxon>Thermodesulfobacteriota</taxon>
        <taxon>Desulfovibrionia</taxon>
        <taxon>Desulfovibrionales</taxon>
        <taxon>Desulfovibrionaceae</taxon>
    </lineage>
</organism>
<name>A0A126QS58_9BACT</name>
<sequence>MVKKLIPLLLALILVTPALPGPAAAQQGNTVTVWGLVVNTDFGLVIKDGNTDYLLLGVTDDALAGKTCEVVGTATNTLGIDAIDVLSIEVISDTSSMNYSMNLVPDGRTARTVARC</sequence>
<dbReference type="Proteomes" id="UP000295506">
    <property type="component" value="Unassembled WGS sequence"/>
</dbReference>
<dbReference type="EMBL" id="SOBK01000002">
    <property type="protein sequence ID" value="TDT90877.1"/>
    <property type="molecule type" value="Genomic_DNA"/>
</dbReference>
<dbReference type="RefSeq" id="WP_066806275.1">
    <property type="nucleotide sequence ID" value="NZ_CP014206.1"/>
</dbReference>
<evidence type="ECO:0008006" key="6">
    <source>
        <dbReference type="Google" id="ProtNLM"/>
    </source>
</evidence>
<feature type="signal peptide" evidence="1">
    <location>
        <begin position="1"/>
        <end position="20"/>
    </location>
</feature>
<evidence type="ECO:0000313" key="2">
    <source>
        <dbReference type="EMBL" id="AMK12567.1"/>
    </source>
</evidence>
<dbReference type="Proteomes" id="UP000055611">
    <property type="component" value="Chromosome"/>
</dbReference>
<keyword evidence="4" id="KW-1185">Reference proteome</keyword>
<reference evidence="3 5" key="2">
    <citation type="submission" date="2019-03" db="EMBL/GenBank/DDBJ databases">
        <title>Genomic Encyclopedia of Type Strains, Phase IV (KMG-IV): sequencing the most valuable type-strain genomes for metagenomic binning, comparative biology and taxonomic classification.</title>
        <authorList>
            <person name="Goeker M."/>
        </authorList>
    </citation>
    <scope>NUCLEOTIDE SEQUENCE [LARGE SCALE GENOMIC DNA]</scope>
    <source>
        <strain evidence="3 5">DSM 101483</strain>
    </source>
</reference>